<comment type="caution">
    <text evidence="2">The sequence shown here is derived from an EMBL/GenBank/DDBJ whole genome shotgun (WGS) entry which is preliminary data.</text>
</comment>
<evidence type="ECO:0000313" key="3">
    <source>
        <dbReference type="Proteomes" id="UP000322873"/>
    </source>
</evidence>
<evidence type="ECO:0000256" key="1">
    <source>
        <dbReference type="SAM" id="MobiDB-lite"/>
    </source>
</evidence>
<gene>
    <name evidence="2" type="ORF">EYC84_002929</name>
</gene>
<proteinExistence type="predicted"/>
<name>A0A5M9JV26_MONFR</name>
<protein>
    <submittedName>
        <fullName evidence="2">Uncharacterized protein</fullName>
    </submittedName>
</protein>
<sequence length="907" mass="101794">MNPLQEDGQEKTVHPFFQKPLKPTQAQSIQNQYEPEIEKTSKRGVRKSERFSKSLSAEKDSKKQNGTSESSKSANGEQADLLEVDPNNCRRKRQKTASPEARAEVEIEESATTTTPAKAKQLRASKHKQTTLAKTNQADVTTLEEPVSHDILVNIGVSRPSENGAFSDSAPRSKLFEDNLECETTSASTVGDSTKSILDETLKSKKVLQFNPKTGTIGSPPRKAVLPKKRGKAYGGEKSQASEVGAKIEDILSGIKRSIPNTEILSKDVKDTKELTLRKGNGVDIIPWWKTAKKKAPVPEVQESSKSQQSNPERGSSLGKLPSPSKIISTLDDLVQMKSNCPRQSFGGFGVAPKAPRFPGAIEPAWPWSGMVHVRGEREEECLIGSTATAGISRKKGGKYKAVRIDKDEDIISTMAAELRIDETINSIQDLHIDDFAPIPPCLRVPSKHIESGLNLQRRIQRELVSKLSKPIMDEESSDHEMQEPDANRSNAHPALANLYNSISTSLSAFDRAECENQSWTHKYAPERAEEILQTGREAFILKDWLQNLTVMSIESGSTENKASKKSSSKAELTGKRKRKSKKLDGFVISSGEEDNDMDEITETEDENFLGRSRFVQENSQRPSGYHELILQVQGTYESQTQGRRCWTSYIARPEVSKETAAPKGPPKQQKQSLILLEEIDVLYEEDRGFWQTKLDFWCQFAIGDRKAGMEWFYPRLPVGCDVDEHGRKFRVVSEGTYQTGMGWLCQDTLENQRPYIDIEEETLHESWDGWCIDVGDWQQNLGISTWANKIKHATNDRPTERAALAMYDDFAEVMSATDSFSHYSFGTDKQIIIDASHPKLSSKVREDFTLANQLLDVSPQVIYDETSIDISLWMKSRAREVLQIRQHVEHGWESFIVSLTGRLRNK</sequence>
<feature type="compositionally biased region" description="Polar residues" evidence="1">
    <location>
        <begin position="64"/>
        <end position="76"/>
    </location>
</feature>
<organism evidence="2 3">
    <name type="scientific">Monilinia fructicola</name>
    <name type="common">Brown rot fungus</name>
    <name type="synonym">Ciboria fructicola</name>
    <dbReference type="NCBI Taxonomy" id="38448"/>
    <lineage>
        <taxon>Eukaryota</taxon>
        <taxon>Fungi</taxon>
        <taxon>Dikarya</taxon>
        <taxon>Ascomycota</taxon>
        <taxon>Pezizomycotina</taxon>
        <taxon>Leotiomycetes</taxon>
        <taxon>Helotiales</taxon>
        <taxon>Sclerotiniaceae</taxon>
        <taxon>Monilinia</taxon>
    </lineage>
</organism>
<keyword evidence="3" id="KW-1185">Reference proteome</keyword>
<feature type="region of interest" description="Disordered" evidence="1">
    <location>
        <begin position="1"/>
        <end position="141"/>
    </location>
</feature>
<feature type="compositionally biased region" description="Polar residues" evidence="1">
    <location>
        <begin position="130"/>
        <end position="140"/>
    </location>
</feature>
<feature type="compositionally biased region" description="Polar residues" evidence="1">
    <location>
        <begin position="302"/>
        <end position="314"/>
    </location>
</feature>
<feature type="region of interest" description="Disordered" evidence="1">
    <location>
        <begin position="211"/>
        <end position="240"/>
    </location>
</feature>
<evidence type="ECO:0000313" key="2">
    <source>
        <dbReference type="EMBL" id="KAA8572303.1"/>
    </source>
</evidence>
<feature type="region of interest" description="Disordered" evidence="1">
    <location>
        <begin position="296"/>
        <end position="325"/>
    </location>
</feature>
<feature type="compositionally biased region" description="Basic and acidic residues" evidence="1">
    <location>
        <begin position="36"/>
        <end position="63"/>
    </location>
</feature>
<reference evidence="2 3" key="1">
    <citation type="submission" date="2019-06" db="EMBL/GenBank/DDBJ databases">
        <title>Genome Sequence of the Brown Rot Fungal Pathogen Monilinia fructicola.</title>
        <authorList>
            <person name="De Miccolis Angelini R.M."/>
            <person name="Landi L."/>
            <person name="Abate D."/>
            <person name="Pollastro S."/>
            <person name="Romanazzi G."/>
            <person name="Faretra F."/>
        </authorList>
    </citation>
    <scope>NUCLEOTIDE SEQUENCE [LARGE SCALE GENOMIC DNA]</scope>
    <source>
        <strain evidence="2 3">Mfrc123</strain>
    </source>
</reference>
<dbReference type="VEuPathDB" id="FungiDB:MFRU_003g04700"/>
<accession>A0A5M9JV26</accession>
<dbReference type="AlphaFoldDB" id="A0A5M9JV26"/>
<feature type="compositionally biased region" description="Polar residues" evidence="1">
    <location>
        <begin position="24"/>
        <end position="33"/>
    </location>
</feature>
<dbReference type="EMBL" id="VICG01000004">
    <property type="protein sequence ID" value="KAA8572303.1"/>
    <property type="molecule type" value="Genomic_DNA"/>
</dbReference>
<feature type="region of interest" description="Disordered" evidence="1">
    <location>
        <begin position="556"/>
        <end position="577"/>
    </location>
</feature>
<dbReference type="Proteomes" id="UP000322873">
    <property type="component" value="Unassembled WGS sequence"/>
</dbReference>
<feature type="compositionally biased region" description="Basic residues" evidence="1">
    <location>
        <begin position="120"/>
        <end position="129"/>
    </location>
</feature>